<name>A0A1M7IX76_RUMFL</name>
<dbReference type="Gene3D" id="1.10.1330.10">
    <property type="entry name" value="Dockerin domain"/>
    <property type="match status" value="1"/>
</dbReference>
<feature type="region of interest" description="Disordered" evidence="1">
    <location>
        <begin position="329"/>
        <end position="375"/>
    </location>
</feature>
<dbReference type="PROSITE" id="PS51766">
    <property type="entry name" value="DOCKERIN"/>
    <property type="match status" value="1"/>
</dbReference>
<dbReference type="Pfam" id="PF13290">
    <property type="entry name" value="CHB_HEX_C_1"/>
    <property type="match status" value="1"/>
</dbReference>
<dbReference type="EMBL" id="FRCT01000005">
    <property type="protein sequence ID" value="SHM45404.1"/>
    <property type="molecule type" value="Genomic_DNA"/>
</dbReference>
<dbReference type="Pfam" id="PF08757">
    <property type="entry name" value="CotH"/>
    <property type="match status" value="1"/>
</dbReference>
<keyword evidence="2" id="KW-0732">Signal</keyword>
<accession>A0A1M7IX76</accession>
<dbReference type="GO" id="GO:0000272">
    <property type="term" value="P:polysaccharide catabolic process"/>
    <property type="evidence" value="ECO:0007669"/>
    <property type="project" value="InterPro"/>
</dbReference>
<gene>
    <name evidence="5" type="ORF">SAMN04487860_1055</name>
</gene>
<evidence type="ECO:0000259" key="3">
    <source>
        <dbReference type="PROSITE" id="PS51766"/>
    </source>
</evidence>
<protein>
    <submittedName>
        <fullName evidence="5">Lamin Tail Domain</fullName>
    </submittedName>
</protein>
<dbReference type="Pfam" id="PF00932">
    <property type="entry name" value="LTD"/>
    <property type="match status" value="1"/>
</dbReference>
<dbReference type="InterPro" id="IPR002105">
    <property type="entry name" value="Dockerin_1_rpt"/>
</dbReference>
<dbReference type="GO" id="GO:0004553">
    <property type="term" value="F:hydrolase activity, hydrolyzing O-glycosyl compounds"/>
    <property type="evidence" value="ECO:0007669"/>
    <property type="project" value="InterPro"/>
</dbReference>
<feature type="signal peptide" evidence="2">
    <location>
        <begin position="1"/>
        <end position="30"/>
    </location>
</feature>
<dbReference type="Pfam" id="PF00404">
    <property type="entry name" value="Dockerin_1"/>
    <property type="match status" value="1"/>
</dbReference>
<feature type="domain" description="LTD" evidence="4">
    <location>
        <begin position="24"/>
        <end position="153"/>
    </location>
</feature>
<dbReference type="PROSITE" id="PS00018">
    <property type="entry name" value="EF_HAND_1"/>
    <property type="match status" value="2"/>
</dbReference>
<evidence type="ECO:0000313" key="6">
    <source>
        <dbReference type="Proteomes" id="UP000184394"/>
    </source>
</evidence>
<organism evidence="5 6">
    <name type="scientific">Ruminococcus flavefaciens</name>
    <dbReference type="NCBI Taxonomy" id="1265"/>
    <lineage>
        <taxon>Bacteria</taxon>
        <taxon>Bacillati</taxon>
        <taxon>Bacillota</taxon>
        <taxon>Clostridia</taxon>
        <taxon>Eubacteriales</taxon>
        <taxon>Oscillospiraceae</taxon>
        <taxon>Ruminococcus</taxon>
    </lineage>
</organism>
<dbReference type="OrthoDB" id="9806464at2"/>
<dbReference type="InterPro" id="IPR016134">
    <property type="entry name" value="Dockerin_dom"/>
</dbReference>
<proteinExistence type="predicted"/>
<feature type="compositionally biased region" description="Basic and acidic residues" evidence="1">
    <location>
        <begin position="329"/>
        <end position="368"/>
    </location>
</feature>
<evidence type="ECO:0000256" key="2">
    <source>
        <dbReference type="SAM" id="SignalP"/>
    </source>
</evidence>
<dbReference type="Gene3D" id="2.60.40.1260">
    <property type="entry name" value="Lamin Tail domain"/>
    <property type="match status" value="1"/>
</dbReference>
<dbReference type="AlphaFoldDB" id="A0A1M7IX76"/>
<reference evidence="5 6" key="1">
    <citation type="submission" date="2016-11" db="EMBL/GenBank/DDBJ databases">
        <authorList>
            <person name="Jaros S."/>
            <person name="Januszkiewicz K."/>
            <person name="Wedrychowicz H."/>
        </authorList>
    </citation>
    <scope>NUCLEOTIDE SEQUENCE [LARGE SCALE GENOMIC DNA]</scope>
    <source>
        <strain evidence="5 6">Y1</strain>
    </source>
</reference>
<evidence type="ECO:0000256" key="1">
    <source>
        <dbReference type="SAM" id="MobiDB-lite"/>
    </source>
</evidence>
<dbReference type="InterPro" id="IPR059177">
    <property type="entry name" value="GH29D-like_dom"/>
</dbReference>
<sequence length="909" mass="100918">MKKRSNKRTAAGVLCLGMLLQSAAYLPAKADSNGTVTINEVCTKNSTYQSGDGKYYDWIELYNSGKSEADISGWGLSDKEQEPYRYTFPSGTHIPANGRLVVFCDADAAVNDSKAAPFGLSASGETLVLTDSQGKTAQTLDVGALASDTSYGQYPDGSGEFYTLKCTPDQSNAAPEGSAAVRQPVFSQESGFYDNSFSLSLTAEEGCTIYYTTDGSDPTTESEKYTGPITVEDMSDTQNRLSARTDITPNKASAPRETVDKAALIRAVSVDSEGRISEPVTKTYFIGKTNSGYYKNMKVVSLVTDPDNLFDYEKGIYCLGKVFYGDKNPDEHKEEEKPDDHKEPEGGRPEDNRPQEHTGPDGGRREPQRAPNNMNIWEMEANYTQRGKEWERPANFTLFDGGEMVLQQNVGIRIKGNYSRCLAQKSFNIYTRQDYGTPEFEYDFFSGKATKAKNGKAIKKYDGLVLRNGGNDNGAAFFRDSINQSLITDRAFAYQATSECIVFIDGEFWGIYQMMEKISDSYLSDHYGIKKSNIAMIKNGELEEGSESDLSDWESLCSGVANGSISYEEFCKKVDIQGFMDYFAAQIYWANADWPKRNYTAWRSDAIDETNPYADGKWRMVLFDTESGQGLYGSYDKSFSADCYSRLKQDGSQLAKMFTKLSSNETFRLEFSRTLMDMANYNFVPEKVNEVISYYKNNFKEQVADTYSRFSSGSSGKFESELSTVSNFYAQRFSYAERTTRSAMKLSSEPHKLTVLNTADKGTIDLNTLKLGSIDQWSGKYHSDYDITISAAASGEEQFTRWNIKGAEITSGDKNSPTITVRLSSDATIEAVYGDSEGTITDEPDEEYILGDLNSDGVVDIYDLSRMRKAVVSGSSDNLKAADINGDKAVNVDDLALLKKFISGEIKSF</sequence>
<evidence type="ECO:0000259" key="4">
    <source>
        <dbReference type="PROSITE" id="PS51841"/>
    </source>
</evidence>
<dbReference type="PROSITE" id="PS51841">
    <property type="entry name" value="LTD"/>
    <property type="match status" value="1"/>
</dbReference>
<dbReference type="InterPro" id="IPR001322">
    <property type="entry name" value="Lamin_tail_dom"/>
</dbReference>
<evidence type="ECO:0000313" key="5">
    <source>
        <dbReference type="EMBL" id="SHM45404.1"/>
    </source>
</evidence>
<dbReference type="InterPro" id="IPR018247">
    <property type="entry name" value="EF_Hand_1_Ca_BS"/>
</dbReference>
<feature type="chain" id="PRO_5013223694" evidence="2">
    <location>
        <begin position="31"/>
        <end position="909"/>
    </location>
</feature>
<dbReference type="InterPro" id="IPR036415">
    <property type="entry name" value="Lamin_tail_dom_sf"/>
</dbReference>
<dbReference type="SUPFAM" id="SSF63446">
    <property type="entry name" value="Type I dockerin domain"/>
    <property type="match status" value="1"/>
</dbReference>
<dbReference type="InterPro" id="IPR014867">
    <property type="entry name" value="Spore_coat_CotH_CotH2/3/7"/>
</dbReference>
<dbReference type="RefSeq" id="WP_072949992.1">
    <property type="nucleotide sequence ID" value="NZ_FRCT01000005.1"/>
</dbReference>
<dbReference type="CDD" id="cd14256">
    <property type="entry name" value="Dockerin_I"/>
    <property type="match status" value="1"/>
</dbReference>
<dbReference type="InterPro" id="IPR036439">
    <property type="entry name" value="Dockerin_dom_sf"/>
</dbReference>
<dbReference type="SUPFAM" id="SSF74853">
    <property type="entry name" value="Lamin A/C globular tail domain"/>
    <property type="match status" value="1"/>
</dbReference>
<dbReference type="Proteomes" id="UP000184394">
    <property type="component" value="Unassembled WGS sequence"/>
</dbReference>
<feature type="domain" description="Dockerin" evidence="3">
    <location>
        <begin position="846"/>
        <end position="909"/>
    </location>
</feature>